<dbReference type="EMBL" id="LWGR01000012">
    <property type="protein sequence ID" value="KZM71276.1"/>
    <property type="molecule type" value="Genomic_DNA"/>
</dbReference>
<evidence type="ECO:0000313" key="4">
    <source>
        <dbReference type="Proteomes" id="UP000076512"/>
    </source>
</evidence>
<name>A0A164KD15_9NOCA</name>
<evidence type="ECO:0008006" key="5">
    <source>
        <dbReference type="Google" id="ProtNLM"/>
    </source>
</evidence>
<feature type="region of interest" description="Disordered" evidence="1">
    <location>
        <begin position="58"/>
        <end position="77"/>
    </location>
</feature>
<evidence type="ECO:0000256" key="1">
    <source>
        <dbReference type="SAM" id="MobiDB-lite"/>
    </source>
</evidence>
<sequence>MTVFAALGTAVASTAAPALADGDNSIKVTGVGPENVGVDYTCASNAGVVAIKALAGAPDADRPSASGAQSPVTCDGSPQSDVVVLTGAKLAKGQQVQVRVALVTGDDTVVSGYANVYTLG</sequence>
<protein>
    <recommendedName>
        <fullName evidence="5">Secreted protein</fullName>
    </recommendedName>
</protein>
<reference evidence="3 4" key="1">
    <citation type="submission" date="2016-04" db="EMBL/GenBank/DDBJ databases">
        <authorList>
            <person name="Evans L.H."/>
            <person name="Alamgir A."/>
            <person name="Owens N."/>
            <person name="Weber N.D."/>
            <person name="Virtaneva K."/>
            <person name="Barbian K."/>
            <person name="Babar A."/>
            <person name="Rosenke K."/>
        </authorList>
    </citation>
    <scope>NUCLEOTIDE SEQUENCE [LARGE SCALE GENOMIC DNA]</scope>
    <source>
        <strain evidence="3 4">IFM 0406</strain>
    </source>
</reference>
<evidence type="ECO:0000313" key="3">
    <source>
        <dbReference type="EMBL" id="KZM71276.1"/>
    </source>
</evidence>
<organism evidence="3 4">
    <name type="scientific">Nocardia terpenica</name>
    <dbReference type="NCBI Taxonomy" id="455432"/>
    <lineage>
        <taxon>Bacteria</taxon>
        <taxon>Bacillati</taxon>
        <taxon>Actinomycetota</taxon>
        <taxon>Actinomycetes</taxon>
        <taxon>Mycobacteriales</taxon>
        <taxon>Nocardiaceae</taxon>
        <taxon>Nocardia</taxon>
    </lineage>
</organism>
<gene>
    <name evidence="3" type="ORF">AWN90_00370</name>
</gene>
<accession>A0A164KD15</accession>
<proteinExistence type="predicted"/>
<keyword evidence="4" id="KW-1185">Reference proteome</keyword>
<feature type="compositionally biased region" description="Polar residues" evidence="1">
    <location>
        <begin position="66"/>
        <end position="77"/>
    </location>
</feature>
<feature type="chain" id="PRO_5007851180" description="Secreted protein" evidence="2">
    <location>
        <begin position="21"/>
        <end position="120"/>
    </location>
</feature>
<dbReference type="STRING" id="455432.AWN90_00370"/>
<evidence type="ECO:0000256" key="2">
    <source>
        <dbReference type="SAM" id="SignalP"/>
    </source>
</evidence>
<dbReference type="Proteomes" id="UP000076512">
    <property type="component" value="Unassembled WGS sequence"/>
</dbReference>
<comment type="caution">
    <text evidence="3">The sequence shown here is derived from an EMBL/GenBank/DDBJ whole genome shotgun (WGS) entry which is preliminary data.</text>
</comment>
<feature type="signal peptide" evidence="2">
    <location>
        <begin position="1"/>
        <end position="20"/>
    </location>
</feature>
<keyword evidence="2" id="KW-0732">Signal</keyword>
<dbReference type="AlphaFoldDB" id="A0A164KD15"/>